<dbReference type="Gene3D" id="1.20.1050.10">
    <property type="match status" value="1"/>
</dbReference>
<evidence type="ECO:0000313" key="2">
    <source>
        <dbReference type="EMBL" id="KAF2261963.1"/>
    </source>
</evidence>
<dbReference type="PANTHER" id="PTHR43968">
    <property type="match status" value="1"/>
</dbReference>
<keyword evidence="3" id="KW-1185">Reference proteome</keyword>
<dbReference type="Pfam" id="PF13409">
    <property type="entry name" value="GST_N_2"/>
    <property type="match status" value="1"/>
</dbReference>
<proteinExistence type="predicted"/>
<dbReference type="InterPro" id="IPR040079">
    <property type="entry name" value="Glutathione_S-Trfase"/>
</dbReference>
<dbReference type="EMBL" id="ML986646">
    <property type="protein sequence ID" value="KAF2261963.1"/>
    <property type="molecule type" value="Genomic_DNA"/>
</dbReference>
<dbReference type="SFLD" id="SFLDS00019">
    <property type="entry name" value="Glutathione_Transferase_(cytos"/>
    <property type="match status" value="1"/>
</dbReference>
<dbReference type="InterPro" id="IPR036249">
    <property type="entry name" value="Thioredoxin-like_sf"/>
</dbReference>
<dbReference type="InterPro" id="IPR004045">
    <property type="entry name" value="Glutathione_S-Trfase_N"/>
</dbReference>
<dbReference type="AlphaFoldDB" id="A0A9P4K6N4"/>
<dbReference type="Gene3D" id="3.40.30.10">
    <property type="entry name" value="Glutaredoxin"/>
    <property type="match status" value="1"/>
</dbReference>
<sequence>MPPITKDTTPNITLYTHRRCPWAHRAHIVIRELGLPYEEVIIDLDKPREPWYLELNPRGLVPTIKYSNGDLSEEIITESAVVSHFLADAHPSHLVPRSGTPEAALKRARINSFVDTWVSKCGSFWMRIAKEENADEKEKLAQQLVSLVGKEVDPLLKDAAPFFGGSDKFTLAEALVAPFILRLYALTKNGLLPQSIVTGFTTLPHFSNWATEVIKQDSVTYTWDENVIIEGTKRKIASLKAQAQKM</sequence>
<feature type="domain" description="GST N-terminal" evidence="1">
    <location>
        <begin position="10"/>
        <end position="94"/>
    </location>
</feature>
<dbReference type="Proteomes" id="UP000800093">
    <property type="component" value="Unassembled WGS sequence"/>
</dbReference>
<dbReference type="InterPro" id="IPR036282">
    <property type="entry name" value="Glutathione-S-Trfase_C_sf"/>
</dbReference>
<dbReference type="OrthoDB" id="202840at2759"/>
<comment type="caution">
    <text evidence="2">The sequence shown here is derived from an EMBL/GenBank/DDBJ whole genome shotgun (WGS) entry which is preliminary data.</text>
</comment>
<dbReference type="InterPro" id="IPR050983">
    <property type="entry name" value="GST_Omega/HSP26"/>
</dbReference>
<dbReference type="SUPFAM" id="SSF52833">
    <property type="entry name" value="Thioredoxin-like"/>
    <property type="match status" value="1"/>
</dbReference>
<evidence type="ECO:0000259" key="1">
    <source>
        <dbReference type="PROSITE" id="PS50404"/>
    </source>
</evidence>
<evidence type="ECO:0000313" key="3">
    <source>
        <dbReference type="Proteomes" id="UP000800093"/>
    </source>
</evidence>
<gene>
    <name evidence="2" type="ORF">CC78DRAFT_606599</name>
</gene>
<dbReference type="CDD" id="cd00299">
    <property type="entry name" value="GST_C_family"/>
    <property type="match status" value="1"/>
</dbReference>
<dbReference type="PANTHER" id="PTHR43968:SF8">
    <property type="entry name" value="S-TRANSFERASE, PUTATIVE (AFU_ORTHOLOGUE AFUA_2G00590)-RELATED"/>
    <property type="match status" value="1"/>
</dbReference>
<accession>A0A9P4K6N4</accession>
<organism evidence="2 3">
    <name type="scientific">Lojkania enalia</name>
    <dbReference type="NCBI Taxonomy" id="147567"/>
    <lineage>
        <taxon>Eukaryota</taxon>
        <taxon>Fungi</taxon>
        <taxon>Dikarya</taxon>
        <taxon>Ascomycota</taxon>
        <taxon>Pezizomycotina</taxon>
        <taxon>Dothideomycetes</taxon>
        <taxon>Pleosporomycetidae</taxon>
        <taxon>Pleosporales</taxon>
        <taxon>Pleosporales incertae sedis</taxon>
        <taxon>Lojkania</taxon>
    </lineage>
</organism>
<dbReference type="GO" id="GO:0005737">
    <property type="term" value="C:cytoplasm"/>
    <property type="evidence" value="ECO:0007669"/>
    <property type="project" value="TreeGrafter"/>
</dbReference>
<dbReference type="PROSITE" id="PS50404">
    <property type="entry name" value="GST_NTER"/>
    <property type="match status" value="1"/>
</dbReference>
<dbReference type="SFLD" id="SFLDG00358">
    <property type="entry name" value="Main_(cytGST)"/>
    <property type="match status" value="1"/>
</dbReference>
<name>A0A9P4K6N4_9PLEO</name>
<dbReference type="CDD" id="cd00570">
    <property type="entry name" value="GST_N_family"/>
    <property type="match status" value="1"/>
</dbReference>
<protein>
    <submittedName>
        <fullName evidence="2">Thioredoxin-like protein</fullName>
    </submittedName>
</protein>
<reference evidence="3" key="1">
    <citation type="journal article" date="2020" name="Stud. Mycol.">
        <title>101 Dothideomycetes genomes: A test case for predicting lifestyles and emergence of pathogens.</title>
        <authorList>
            <person name="Haridas S."/>
            <person name="Albert R."/>
            <person name="Binder M."/>
            <person name="Bloem J."/>
            <person name="LaButti K."/>
            <person name="Salamov A."/>
            <person name="Andreopoulos B."/>
            <person name="Baker S."/>
            <person name="Barry K."/>
            <person name="Bills G."/>
            <person name="Bluhm B."/>
            <person name="Cannon C."/>
            <person name="Castanera R."/>
            <person name="Culley D."/>
            <person name="Daum C."/>
            <person name="Ezra D."/>
            <person name="Gonzalez J."/>
            <person name="Henrissat B."/>
            <person name="Kuo A."/>
            <person name="Liang C."/>
            <person name="Lipzen A."/>
            <person name="Lutzoni F."/>
            <person name="Magnuson J."/>
            <person name="Mondo S."/>
            <person name="Nolan M."/>
            <person name="Ohm R."/>
            <person name="Pangilinan J."/>
            <person name="Park H.-J."/>
            <person name="Ramirez L."/>
            <person name="Alfaro M."/>
            <person name="Sun H."/>
            <person name="Tritt A."/>
            <person name="Yoshinaga Y."/>
            <person name="Zwiers L.-H."/>
            <person name="Turgeon B."/>
            <person name="Goodwin S."/>
            <person name="Spatafora J."/>
            <person name="Crous P."/>
            <person name="Grigoriev I."/>
        </authorList>
    </citation>
    <scope>NUCLEOTIDE SEQUENCE [LARGE SCALE GENOMIC DNA]</scope>
    <source>
        <strain evidence="3">CBS 304.66</strain>
    </source>
</reference>
<dbReference type="SUPFAM" id="SSF47616">
    <property type="entry name" value="GST C-terminal domain-like"/>
    <property type="match status" value="1"/>
</dbReference>